<comment type="caution">
    <text evidence="1">The sequence shown here is derived from an EMBL/GenBank/DDBJ whole genome shotgun (WGS) entry which is preliminary data.</text>
</comment>
<reference evidence="1" key="2">
    <citation type="submission" date="2023-06" db="EMBL/GenBank/DDBJ databases">
        <authorList>
            <person name="Ma L."/>
            <person name="Liu K.-W."/>
            <person name="Li Z."/>
            <person name="Hsiao Y.-Y."/>
            <person name="Qi Y."/>
            <person name="Fu T."/>
            <person name="Tang G."/>
            <person name="Zhang D."/>
            <person name="Sun W.-H."/>
            <person name="Liu D.-K."/>
            <person name="Li Y."/>
            <person name="Chen G.-Z."/>
            <person name="Liu X.-D."/>
            <person name="Liao X.-Y."/>
            <person name="Jiang Y.-T."/>
            <person name="Yu X."/>
            <person name="Hao Y."/>
            <person name="Huang J."/>
            <person name="Zhao X.-W."/>
            <person name="Ke S."/>
            <person name="Chen Y.-Y."/>
            <person name="Wu W.-L."/>
            <person name="Hsu J.-L."/>
            <person name="Lin Y.-F."/>
            <person name="Huang M.-D."/>
            <person name="Li C.-Y."/>
            <person name="Huang L."/>
            <person name="Wang Z.-W."/>
            <person name="Zhao X."/>
            <person name="Zhong W.-Y."/>
            <person name="Peng D.-H."/>
            <person name="Ahmad S."/>
            <person name="Lan S."/>
            <person name="Zhang J.-S."/>
            <person name="Tsai W.-C."/>
            <person name="Van De Peer Y."/>
            <person name="Liu Z.-J."/>
        </authorList>
    </citation>
    <scope>NUCLEOTIDE SEQUENCE</scope>
    <source>
        <strain evidence="1">CP</strain>
        <tissue evidence="1">Leaves</tissue>
    </source>
</reference>
<dbReference type="Proteomes" id="UP001180020">
    <property type="component" value="Unassembled WGS sequence"/>
</dbReference>
<dbReference type="EMBL" id="JAUJYO010000016">
    <property type="protein sequence ID" value="KAK1294018.1"/>
    <property type="molecule type" value="Genomic_DNA"/>
</dbReference>
<accession>A0AAV9D0E3</accession>
<gene>
    <name evidence="1" type="ORF">QJS10_CPA16g00603</name>
</gene>
<reference evidence="1" key="1">
    <citation type="journal article" date="2023" name="Nat. Commun.">
        <title>Diploid and tetraploid genomes of Acorus and the evolution of monocots.</title>
        <authorList>
            <person name="Ma L."/>
            <person name="Liu K.W."/>
            <person name="Li Z."/>
            <person name="Hsiao Y.Y."/>
            <person name="Qi Y."/>
            <person name="Fu T."/>
            <person name="Tang G.D."/>
            <person name="Zhang D."/>
            <person name="Sun W.H."/>
            <person name="Liu D.K."/>
            <person name="Li Y."/>
            <person name="Chen G.Z."/>
            <person name="Liu X.D."/>
            <person name="Liao X.Y."/>
            <person name="Jiang Y.T."/>
            <person name="Yu X."/>
            <person name="Hao Y."/>
            <person name="Huang J."/>
            <person name="Zhao X.W."/>
            <person name="Ke S."/>
            <person name="Chen Y.Y."/>
            <person name="Wu W.L."/>
            <person name="Hsu J.L."/>
            <person name="Lin Y.F."/>
            <person name="Huang M.D."/>
            <person name="Li C.Y."/>
            <person name="Huang L."/>
            <person name="Wang Z.W."/>
            <person name="Zhao X."/>
            <person name="Zhong W.Y."/>
            <person name="Peng D.H."/>
            <person name="Ahmad S."/>
            <person name="Lan S."/>
            <person name="Zhang J.S."/>
            <person name="Tsai W.C."/>
            <person name="Van de Peer Y."/>
            <person name="Liu Z.J."/>
        </authorList>
    </citation>
    <scope>NUCLEOTIDE SEQUENCE</scope>
    <source>
        <strain evidence="1">CP</strain>
    </source>
</reference>
<sequence length="60" mass="7063">MRKFMIPAEFTPNFWVLMEVVGGLRIPFDEEAFVDVLGFLEKKMKKKVNKDKRDDLPCKS</sequence>
<dbReference type="AlphaFoldDB" id="A0AAV9D0E3"/>
<organism evidence="1 2">
    <name type="scientific">Acorus calamus</name>
    <name type="common">Sweet flag</name>
    <dbReference type="NCBI Taxonomy" id="4465"/>
    <lineage>
        <taxon>Eukaryota</taxon>
        <taxon>Viridiplantae</taxon>
        <taxon>Streptophyta</taxon>
        <taxon>Embryophyta</taxon>
        <taxon>Tracheophyta</taxon>
        <taxon>Spermatophyta</taxon>
        <taxon>Magnoliopsida</taxon>
        <taxon>Liliopsida</taxon>
        <taxon>Acoraceae</taxon>
        <taxon>Acorus</taxon>
    </lineage>
</organism>
<evidence type="ECO:0000313" key="2">
    <source>
        <dbReference type="Proteomes" id="UP001180020"/>
    </source>
</evidence>
<keyword evidence="2" id="KW-1185">Reference proteome</keyword>
<proteinExistence type="predicted"/>
<name>A0AAV9D0E3_ACOCL</name>
<protein>
    <submittedName>
        <fullName evidence="1">Uncharacterized protein</fullName>
    </submittedName>
</protein>
<evidence type="ECO:0000313" key="1">
    <source>
        <dbReference type="EMBL" id="KAK1294018.1"/>
    </source>
</evidence>